<dbReference type="AlphaFoldDB" id="A0A183IL68"/>
<reference evidence="4" key="1">
    <citation type="submission" date="2016-06" db="UniProtKB">
        <authorList>
            <consortium name="WormBaseParasite"/>
        </authorList>
    </citation>
    <scope>IDENTIFICATION</scope>
</reference>
<protein>
    <submittedName>
        <fullName evidence="2 4">Uncharacterized protein</fullName>
    </submittedName>
</protein>
<sequence>MESARGRRRKTEEKVGKIGRSEEVKRNEKAKKNTDDEKKRRYRCLTRKDQQVKPPRSDTRNPFVAGWYQEYLYVCIGERAAVRPVESWNIPPLATKTKGGFAPDRARLVHSEQALYQQLLGILRFKRF</sequence>
<evidence type="ECO:0000313" key="4">
    <source>
        <dbReference type="WBParaSite" id="SBAD_0000455401-mRNA-1"/>
    </source>
</evidence>
<dbReference type="EMBL" id="UZAM01008275">
    <property type="protein sequence ID" value="VDP04138.1"/>
    <property type="molecule type" value="Genomic_DNA"/>
</dbReference>
<name>A0A183IL68_9BILA</name>
<evidence type="ECO:0000256" key="1">
    <source>
        <dbReference type="SAM" id="MobiDB-lite"/>
    </source>
</evidence>
<feature type="region of interest" description="Disordered" evidence="1">
    <location>
        <begin position="1"/>
        <end position="41"/>
    </location>
</feature>
<evidence type="ECO:0000313" key="3">
    <source>
        <dbReference type="Proteomes" id="UP000270296"/>
    </source>
</evidence>
<gene>
    <name evidence="2" type="ORF">SBAD_LOCUS4364</name>
</gene>
<organism evidence="4">
    <name type="scientific">Soboliphyme baturini</name>
    <dbReference type="NCBI Taxonomy" id="241478"/>
    <lineage>
        <taxon>Eukaryota</taxon>
        <taxon>Metazoa</taxon>
        <taxon>Ecdysozoa</taxon>
        <taxon>Nematoda</taxon>
        <taxon>Enoplea</taxon>
        <taxon>Dorylaimia</taxon>
        <taxon>Dioctophymatida</taxon>
        <taxon>Dioctophymatoidea</taxon>
        <taxon>Soboliphymatidae</taxon>
        <taxon>Soboliphyme</taxon>
    </lineage>
</organism>
<dbReference type="Proteomes" id="UP000270296">
    <property type="component" value="Unassembled WGS sequence"/>
</dbReference>
<proteinExistence type="predicted"/>
<reference evidence="2 3" key="2">
    <citation type="submission" date="2018-11" db="EMBL/GenBank/DDBJ databases">
        <authorList>
            <consortium name="Pathogen Informatics"/>
        </authorList>
    </citation>
    <scope>NUCLEOTIDE SEQUENCE [LARGE SCALE GENOMIC DNA]</scope>
</reference>
<evidence type="ECO:0000313" key="2">
    <source>
        <dbReference type="EMBL" id="VDP04138.1"/>
    </source>
</evidence>
<feature type="compositionally biased region" description="Basic and acidic residues" evidence="1">
    <location>
        <begin position="10"/>
        <end position="39"/>
    </location>
</feature>
<accession>A0A183IL68</accession>
<keyword evidence="3" id="KW-1185">Reference proteome</keyword>
<dbReference type="WBParaSite" id="SBAD_0000455401-mRNA-1">
    <property type="protein sequence ID" value="SBAD_0000455401-mRNA-1"/>
    <property type="gene ID" value="SBAD_0000455401"/>
</dbReference>